<name>A0A9P4U850_9PLEO</name>
<protein>
    <submittedName>
        <fullName evidence="1">Uncharacterized protein</fullName>
    </submittedName>
</protein>
<proteinExistence type="predicted"/>
<keyword evidence="2" id="KW-1185">Reference proteome</keyword>
<accession>A0A9P4U850</accession>
<evidence type="ECO:0000313" key="1">
    <source>
        <dbReference type="EMBL" id="KAF2441934.1"/>
    </source>
</evidence>
<dbReference type="Proteomes" id="UP000799764">
    <property type="component" value="Unassembled WGS sequence"/>
</dbReference>
<evidence type="ECO:0000313" key="2">
    <source>
        <dbReference type="Proteomes" id="UP000799764"/>
    </source>
</evidence>
<comment type="caution">
    <text evidence="1">The sequence shown here is derived from an EMBL/GenBank/DDBJ whole genome shotgun (WGS) entry which is preliminary data.</text>
</comment>
<organism evidence="1 2">
    <name type="scientific">Karstenula rhodostoma CBS 690.94</name>
    <dbReference type="NCBI Taxonomy" id="1392251"/>
    <lineage>
        <taxon>Eukaryota</taxon>
        <taxon>Fungi</taxon>
        <taxon>Dikarya</taxon>
        <taxon>Ascomycota</taxon>
        <taxon>Pezizomycotina</taxon>
        <taxon>Dothideomycetes</taxon>
        <taxon>Pleosporomycetidae</taxon>
        <taxon>Pleosporales</taxon>
        <taxon>Massarineae</taxon>
        <taxon>Didymosphaeriaceae</taxon>
        <taxon>Karstenula</taxon>
    </lineage>
</organism>
<dbReference type="AlphaFoldDB" id="A0A9P4U850"/>
<dbReference type="EMBL" id="MU001505">
    <property type="protein sequence ID" value="KAF2441934.1"/>
    <property type="molecule type" value="Genomic_DNA"/>
</dbReference>
<reference evidence="1" key="1">
    <citation type="journal article" date="2020" name="Stud. Mycol.">
        <title>101 Dothideomycetes genomes: a test case for predicting lifestyles and emergence of pathogens.</title>
        <authorList>
            <person name="Haridas S."/>
            <person name="Albert R."/>
            <person name="Binder M."/>
            <person name="Bloem J."/>
            <person name="Labutti K."/>
            <person name="Salamov A."/>
            <person name="Andreopoulos B."/>
            <person name="Baker S."/>
            <person name="Barry K."/>
            <person name="Bills G."/>
            <person name="Bluhm B."/>
            <person name="Cannon C."/>
            <person name="Castanera R."/>
            <person name="Culley D."/>
            <person name="Daum C."/>
            <person name="Ezra D."/>
            <person name="Gonzalez J."/>
            <person name="Henrissat B."/>
            <person name="Kuo A."/>
            <person name="Liang C."/>
            <person name="Lipzen A."/>
            <person name="Lutzoni F."/>
            <person name="Magnuson J."/>
            <person name="Mondo S."/>
            <person name="Nolan M."/>
            <person name="Ohm R."/>
            <person name="Pangilinan J."/>
            <person name="Park H.-J."/>
            <person name="Ramirez L."/>
            <person name="Alfaro M."/>
            <person name="Sun H."/>
            <person name="Tritt A."/>
            <person name="Yoshinaga Y."/>
            <person name="Zwiers L.-H."/>
            <person name="Turgeon B."/>
            <person name="Goodwin S."/>
            <person name="Spatafora J."/>
            <person name="Crous P."/>
            <person name="Grigoriev I."/>
        </authorList>
    </citation>
    <scope>NUCLEOTIDE SEQUENCE</scope>
    <source>
        <strain evidence="1">CBS 690.94</strain>
    </source>
</reference>
<gene>
    <name evidence="1" type="ORF">P171DRAFT_82742</name>
</gene>
<sequence>MIGVPLPYCRVYTSTRAALVVVVAISGFDTSSYCYHFHVRPRRLGRYQLLMLVLHKSLSFVRAISHCPSLVPKKRAGTRVGLHSSIYFGESAHLRCGGRCSLAGASGVLF</sequence>